<gene>
    <name evidence="1" type="ORF">D0962_37835</name>
</gene>
<dbReference type="RefSeq" id="WP_163671988.1">
    <property type="nucleotide sequence ID" value="NZ_QZCE01000019.1"/>
</dbReference>
<comment type="caution">
    <text evidence="1">The sequence shown here is derived from an EMBL/GenBank/DDBJ whole genome shotgun (WGS) entry which is preliminary data.</text>
</comment>
<dbReference type="AlphaFoldDB" id="A0A6M0SJ11"/>
<accession>A0A6M0SJ11</accession>
<evidence type="ECO:0000313" key="1">
    <source>
        <dbReference type="EMBL" id="NEZ68415.1"/>
    </source>
</evidence>
<organism evidence="1 2">
    <name type="scientific">Adonisia turfae CCMR0082</name>
    <dbReference type="NCBI Taxonomy" id="2304604"/>
    <lineage>
        <taxon>Bacteria</taxon>
        <taxon>Bacillati</taxon>
        <taxon>Cyanobacteriota</taxon>
        <taxon>Adonisia</taxon>
        <taxon>Adonisia turfae</taxon>
    </lineage>
</organism>
<reference evidence="1 2" key="1">
    <citation type="journal article" date="2020" name="Microb. Ecol.">
        <title>Ecogenomics of the Marine Benthic Filamentous Cyanobacterium Adonisia.</title>
        <authorList>
            <person name="Walter J.M."/>
            <person name="Coutinho F.H."/>
            <person name="Leomil L."/>
            <person name="Hargreaves P.I."/>
            <person name="Campeao M.E."/>
            <person name="Vieira V.V."/>
            <person name="Silva B.S."/>
            <person name="Fistarol G.O."/>
            <person name="Salomon P.S."/>
            <person name="Sawabe T."/>
            <person name="Mino S."/>
            <person name="Hosokawa M."/>
            <person name="Miyashita H."/>
            <person name="Maruyama F."/>
            <person name="van Verk M.C."/>
            <person name="Dutilh B.E."/>
            <person name="Thompson C.C."/>
            <person name="Thompson F.L."/>
        </authorList>
    </citation>
    <scope>NUCLEOTIDE SEQUENCE [LARGE SCALE GENOMIC DNA]</scope>
    <source>
        <strain evidence="1 2">CCMR0082</strain>
    </source>
</reference>
<name>A0A6M0SJ11_9CYAN</name>
<evidence type="ECO:0000313" key="2">
    <source>
        <dbReference type="Proteomes" id="UP000473574"/>
    </source>
</evidence>
<protein>
    <submittedName>
        <fullName evidence="1">Uncharacterized protein</fullName>
    </submittedName>
</protein>
<proteinExistence type="predicted"/>
<dbReference type="EMBL" id="QZCE01000019">
    <property type="protein sequence ID" value="NEZ68415.1"/>
    <property type="molecule type" value="Genomic_DNA"/>
</dbReference>
<sequence length="65" mass="7341">MTFVFDAEDEHTAIEVTIDCDFEEIGASVGLLQRRHQAMKLAQVKLAEAEKLIKLRVLLVVSLEK</sequence>
<dbReference type="Proteomes" id="UP000473574">
    <property type="component" value="Unassembled WGS sequence"/>
</dbReference>